<reference evidence="1 2" key="1">
    <citation type="submission" date="2013-01" db="EMBL/GenBank/DDBJ databases">
        <authorList>
            <person name="Fiebig A."/>
            <person name="Goeker M."/>
            <person name="Klenk H.-P.P."/>
        </authorList>
    </citation>
    <scope>NUCLEOTIDE SEQUENCE [LARGE SCALE GENOMIC DNA]</scope>
    <source>
        <strain evidence="1 2">DSM 17069</strain>
    </source>
</reference>
<proteinExistence type="predicted"/>
<dbReference type="SUPFAM" id="SSF54593">
    <property type="entry name" value="Glyoxalase/Bleomycin resistance protein/Dihydroxybiphenyl dioxygenase"/>
    <property type="match status" value="1"/>
</dbReference>
<sequence length="147" mass="15691">MDYESISPQDFGAGLRGLGLNLLVRDVRGEAAFLVNVYGMTAHRISADFAIMVYGDQVMQLHADHTYAANPILGLVPESPPRGAGASIHLFDTDPDIAAARATGAGGMILQPPTNKPHGLRECCILCPDGYAWVASRPLTETERNAT</sequence>
<dbReference type="PATRIC" id="fig|1288298.3.peg.803"/>
<dbReference type="STRING" id="215743.ROSMUCSMR3_02407"/>
<accession>A0A0A0HPX4</accession>
<dbReference type="AlphaFoldDB" id="A0A0A0HPX4"/>
<dbReference type="HOGENOM" id="CLU_1765851_0_0_5"/>
<comment type="caution">
    <text evidence="1">The sequence shown here is derived from an EMBL/GenBank/DDBJ whole genome shotgun (WGS) entry which is preliminary data.</text>
</comment>
<dbReference type="Proteomes" id="UP000030021">
    <property type="component" value="Unassembled WGS sequence"/>
</dbReference>
<evidence type="ECO:0000313" key="1">
    <source>
        <dbReference type="EMBL" id="KGM89310.1"/>
    </source>
</evidence>
<dbReference type="OrthoDB" id="7346917at2"/>
<gene>
    <name evidence="1" type="ORF">rosmuc_00794</name>
</gene>
<organism evidence="1 2">
    <name type="scientific">Roseovarius mucosus DSM 17069</name>
    <dbReference type="NCBI Taxonomy" id="1288298"/>
    <lineage>
        <taxon>Bacteria</taxon>
        <taxon>Pseudomonadati</taxon>
        <taxon>Pseudomonadota</taxon>
        <taxon>Alphaproteobacteria</taxon>
        <taxon>Rhodobacterales</taxon>
        <taxon>Roseobacteraceae</taxon>
        <taxon>Roseovarius</taxon>
    </lineage>
</organism>
<evidence type="ECO:0000313" key="2">
    <source>
        <dbReference type="Proteomes" id="UP000030021"/>
    </source>
</evidence>
<name>A0A0A0HPX4_9RHOB</name>
<dbReference type="RefSeq" id="WP_037270190.1">
    <property type="nucleotide sequence ID" value="NZ_KN293976.1"/>
</dbReference>
<dbReference type="EMBL" id="AONH01000002">
    <property type="protein sequence ID" value="KGM89310.1"/>
    <property type="molecule type" value="Genomic_DNA"/>
</dbReference>
<protein>
    <submittedName>
        <fullName evidence="1">Putative enzyme</fullName>
    </submittedName>
</protein>
<dbReference type="Gene3D" id="3.10.180.10">
    <property type="entry name" value="2,3-Dihydroxybiphenyl 1,2-Dioxygenase, domain 1"/>
    <property type="match status" value="1"/>
</dbReference>
<dbReference type="eggNOG" id="COG0346">
    <property type="taxonomic scope" value="Bacteria"/>
</dbReference>
<dbReference type="InterPro" id="IPR029068">
    <property type="entry name" value="Glyas_Bleomycin-R_OHBP_Dase"/>
</dbReference>